<comment type="caution">
    <text evidence="1">The sequence shown here is derived from an EMBL/GenBank/DDBJ whole genome shotgun (WGS) entry which is preliminary data.</text>
</comment>
<evidence type="ECO:0000313" key="2">
    <source>
        <dbReference type="Proteomes" id="UP001362999"/>
    </source>
</evidence>
<name>A0AAW0A004_9AGAR</name>
<dbReference type="AlphaFoldDB" id="A0AAW0A004"/>
<dbReference type="EMBL" id="JAWWNJ010000097">
    <property type="protein sequence ID" value="KAK6996398.1"/>
    <property type="molecule type" value="Genomic_DNA"/>
</dbReference>
<sequence length="283" mass="31882">MGNWPTLIQNLDAVTFTHLHTLRFYIKNVSLSYDLYRPLLSLTTLRTLHLDTSSRFSASLQFLVLCPTIQHLELSCREDYEESQADFTSSLSGKPPFIRLTSLQLEISGGEDPLQHPPNPGGILKALGIWGSSMIWWDSLPQAAQESIRIVDSNFWLGELDLSPFKNLAVLRLGMIQGGGAESDVRCTLASISPSNPIQIIVLGLSNGLLRYNKEECAQIDRILLSLASRGVRVELEFHLETRGAEEKARDWFPTIIAENKFHLVYRSYGMTDVWLRNLLPNL</sequence>
<dbReference type="Proteomes" id="UP001362999">
    <property type="component" value="Unassembled WGS sequence"/>
</dbReference>
<keyword evidence="2" id="KW-1185">Reference proteome</keyword>
<protein>
    <submittedName>
        <fullName evidence="1">Uncharacterized protein</fullName>
    </submittedName>
</protein>
<gene>
    <name evidence="1" type="ORF">R3P38DRAFT_2799708</name>
</gene>
<evidence type="ECO:0000313" key="1">
    <source>
        <dbReference type="EMBL" id="KAK6996398.1"/>
    </source>
</evidence>
<organism evidence="1 2">
    <name type="scientific">Favolaschia claudopus</name>
    <dbReference type="NCBI Taxonomy" id="2862362"/>
    <lineage>
        <taxon>Eukaryota</taxon>
        <taxon>Fungi</taxon>
        <taxon>Dikarya</taxon>
        <taxon>Basidiomycota</taxon>
        <taxon>Agaricomycotina</taxon>
        <taxon>Agaricomycetes</taxon>
        <taxon>Agaricomycetidae</taxon>
        <taxon>Agaricales</taxon>
        <taxon>Marasmiineae</taxon>
        <taxon>Mycenaceae</taxon>
        <taxon>Favolaschia</taxon>
    </lineage>
</organism>
<reference evidence="1 2" key="1">
    <citation type="journal article" date="2024" name="J Genomics">
        <title>Draft genome sequencing and assembly of Favolaschia claudopus CIRM-BRFM 2984 isolated from oak limbs.</title>
        <authorList>
            <person name="Navarro D."/>
            <person name="Drula E."/>
            <person name="Chaduli D."/>
            <person name="Cazenave R."/>
            <person name="Ahrendt S."/>
            <person name="Wang J."/>
            <person name="Lipzen A."/>
            <person name="Daum C."/>
            <person name="Barry K."/>
            <person name="Grigoriev I.V."/>
            <person name="Favel A."/>
            <person name="Rosso M.N."/>
            <person name="Martin F."/>
        </authorList>
    </citation>
    <scope>NUCLEOTIDE SEQUENCE [LARGE SCALE GENOMIC DNA]</scope>
    <source>
        <strain evidence="1 2">CIRM-BRFM 2984</strain>
    </source>
</reference>
<accession>A0AAW0A004</accession>
<proteinExistence type="predicted"/>